<feature type="region of interest" description="Disordered" evidence="1">
    <location>
        <begin position="107"/>
        <end position="132"/>
    </location>
</feature>
<reference evidence="2" key="1">
    <citation type="submission" date="2023-07" db="EMBL/GenBank/DDBJ databases">
        <authorList>
            <consortium name="AG Swart"/>
            <person name="Singh M."/>
            <person name="Singh A."/>
            <person name="Seah K."/>
            <person name="Emmerich C."/>
        </authorList>
    </citation>
    <scope>NUCLEOTIDE SEQUENCE</scope>
    <source>
        <strain evidence="2">DP1</strain>
    </source>
</reference>
<dbReference type="EMBL" id="CAMPGE010015307">
    <property type="protein sequence ID" value="CAI2373939.1"/>
    <property type="molecule type" value="Genomic_DNA"/>
</dbReference>
<keyword evidence="3" id="KW-1185">Reference proteome</keyword>
<evidence type="ECO:0000313" key="2">
    <source>
        <dbReference type="EMBL" id="CAI2373939.1"/>
    </source>
</evidence>
<evidence type="ECO:0000256" key="1">
    <source>
        <dbReference type="SAM" id="MobiDB-lite"/>
    </source>
</evidence>
<proteinExistence type="predicted"/>
<evidence type="ECO:0000313" key="3">
    <source>
        <dbReference type="Proteomes" id="UP001295684"/>
    </source>
</evidence>
<comment type="caution">
    <text evidence="2">The sequence shown here is derived from an EMBL/GenBank/DDBJ whole genome shotgun (WGS) entry which is preliminary data.</text>
</comment>
<organism evidence="2 3">
    <name type="scientific">Euplotes crassus</name>
    <dbReference type="NCBI Taxonomy" id="5936"/>
    <lineage>
        <taxon>Eukaryota</taxon>
        <taxon>Sar</taxon>
        <taxon>Alveolata</taxon>
        <taxon>Ciliophora</taxon>
        <taxon>Intramacronucleata</taxon>
        <taxon>Spirotrichea</taxon>
        <taxon>Hypotrichia</taxon>
        <taxon>Euplotida</taxon>
        <taxon>Euplotidae</taxon>
        <taxon>Moneuplotes</taxon>
    </lineage>
</organism>
<accession>A0AAD2CXJ7</accession>
<name>A0AAD2CXJ7_EUPCR</name>
<dbReference type="Proteomes" id="UP001295684">
    <property type="component" value="Unassembled WGS sequence"/>
</dbReference>
<sequence length="196" mass="23136">MKVEPNPKSYSNNTDLIEICNGRRIGHPHKRMLKEYEEKFRTRYQDFFEKYKQNWVQYTINKIMGKDLGDKYPKLLDQELHKKRTILLPKNSRKPCTKLRSKALRKSATVDGIKHQKTGESLMSKASKNKRRSSLDISKLKRKISSQLKSRNRIRLPISGTYFPCISTHFSKFHNKESANWKTNSKLFKMDIMGEP</sequence>
<dbReference type="AlphaFoldDB" id="A0AAD2CXJ7"/>
<gene>
    <name evidence="2" type="ORF">ECRASSUSDP1_LOCUS15288</name>
</gene>
<protein>
    <submittedName>
        <fullName evidence="2">Uncharacterized protein</fullName>
    </submittedName>
</protein>